<evidence type="ECO:0000256" key="5">
    <source>
        <dbReference type="HAMAP-Rule" id="MF_00265"/>
    </source>
</evidence>
<proteinExistence type="inferred from homology"/>
<name>A0A158D6P7_9BURK</name>
<evidence type="ECO:0000256" key="4">
    <source>
        <dbReference type="ARBA" id="ARBA00022801"/>
    </source>
</evidence>
<keyword evidence="4 5" id="KW-0378">Hydrolase</keyword>
<evidence type="ECO:0000313" key="8">
    <source>
        <dbReference type="Proteomes" id="UP000054596"/>
    </source>
</evidence>
<dbReference type="CDD" id="cd18683">
    <property type="entry name" value="PIN_VapC-like"/>
    <property type="match status" value="1"/>
</dbReference>
<evidence type="ECO:0000313" key="7">
    <source>
        <dbReference type="EMBL" id="SAK89467.1"/>
    </source>
</evidence>
<sequence length="131" mass="15014">MASLDTNVLVRFLIRDDESQFEQARQLIEHQIHGRQPLYIPITVALELDWVLRARYKLDKKAVTDIYTRLLRTMELNFESESALEIALHHYKARNVDFADCLHAALAGVAGQAPFYTFDRKATRIPGTASL</sequence>
<feature type="binding site" evidence="5">
    <location>
        <position position="100"/>
    </location>
    <ligand>
        <name>Mg(2+)</name>
        <dbReference type="ChEBI" id="CHEBI:18420"/>
    </ligand>
</feature>
<dbReference type="Proteomes" id="UP000054596">
    <property type="component" value="Unassembled WGS sequence"/>
</dbReference>
<dbReference type="SUPFAM" id="SSF88723">
    <property type="entry name" value="PIN domain-like"/>
    <property type="match status" value="1"/>
</dbReference>
<dbReference type="GO" id="GO:0090729">
    <property type="term" value="F:toxin activity"/>
    <property type="evidence" value="ECO:0007669"/>
    <property type="project" value="UniProtKB-KW"/>
</dbReference>
<feature type="binding site" evidence="5">
    <location>
        <position position="5"/>
    </location>
    <ligand>
        <name>Mg(2+)</name>
        <dbReference type="ChEBI" id="CHEBI:18420"/>
    </ligand>
</feature>
<evidence type="ECO:0000259" key="6">
    <source>
        <dbReference type="Pfam" id="PF01850"/>
    </source>
</evidence>
<keyword evidence="3 5" id="KW-0479">Metal-binding</keyword>
<dbReference type="InterPro" id="IPR002716">
    <property type="entry name" value="PIN_dom"/>
</dbReference>
<reference evidence="7" key="1">
    <citation type="submission" date="2016-01" db="EMBL/GenBank/DDBJ databases">
        <authorList>
            <person name="Peeters C."/>
        </authorList>
    </citation>
    <scope>NUCLEOTIDE SEQUENCE [LARGE SCALE GENOMIC DNA]</scope>
    <source>
        <strain evidence="7">LMG 29325</strain>
    </source>
</reference>
<dbReference type="STRING" id="1777143.AWB82_06271"/>
<accession>A0A158D6P7</accession>
<dbReference type="RefSeq" id="WP_086973192.1">
    <property type="nucleotide sequence ID" value="NZ_FCOJ02000069.1"/>
</dbReference>
<evidence type="ECO:0000256" key="2">
    <source>
        <dbReference type="ARBA" id="ARBA00022722"/>
    </source>
</evidence>
<dbReference type="Pfam" id="PF01850">
    <property type="entry name" value="PIN"/>
    <property type="match status" value="1"/>
</dbReference>
<protein>
    <recommendedName>
        <fullName evidence="5">Ribonuclease VapC</fullName>
        <shortName evidence="5">RNase VapC</shortName>
        <ecNumber evidence="5">3.1.-.-</ecNumber>
    </recommendedName>
    <alternativeName>
        <fullName evidence="5">Toxin VapC</fullName>
    </alternativeName>
</protein>
<keyword evidence="8" id="KW-1185">Reference proteome</keyword>
<evidence type="ECO:0000256" key="3">
    <source>
        <dbReference type="ARBA" id="ARBA00022723"/>
    </source>
</evidence>
<dbReference type="EMBL" id="FCOJ02000069">
    <property type="protein sequence ID" value="SAK89467.1"/>
    <property type="molecule type" value="Genomic_DNA"/>
</dbReference>
<keyword evidence="5" id="KW-0800">Toxin</keyword>
<comment type="cofactor">
    <cofactor evidence="5">
        <name>Mg(2+)</name>
        <dbReference type="ChEBI" id="CHEBI:18420"/>
    </cofactor>
</comment>
<dbReference type="HAMAP" id="MF_00265">
    <property type="entry name" value="VapC_Nob1"/>
    <property type="match status" value="1"/>
</dbReference>
<feature type="domain" description="PIN" evidence="6">
    <location>
        <begin position="4"/>
        <end position="126"/>
    </location>
</feature>
<evidence type="ECO:0000256" key="1">
    <source>
        <dbReference type="ARBA" id="ARBA00022649"/>
    </source>
</evidence>
<dbReference type="InterPro" id="IPR022907">
    <property type="entry name" value="VapC_family"/>
</dbReference>
<organism evidence="7 8">
    <name type="scientific">Caballeronia glebae</name>
    <dbReference type="NCBI Taxonomy" id="1777143"/>
    <lineage>
        <taxon>Bacteria</taxon>
        <taxon>Pseudomonadati</taxon>
        <taxon>Pseudomonadota</taxon>
        <taxon>Betaproteobacteria</taxon>
        <taxon>Burkholderiales</taxon>
        <taxon>Burkholderiaceae</taxon>
        <taxon>Caballeronia</taxon>
    </lineage>
</organism>
<comment type="caution">
    <text evidence="7">The sequence shown here is derived from an EMBL/GenBank/DDBJ whole genome shotgun (WGS) entry which is preliminary data.</text>
</comment>
<keyword evidence="5" id="KW-0460">Magnesium</keyword>
<dbReference type="EC" id="3.1.-.-" evidence="5"/>
<dbReference type="GO" id="GO:0016787">
    <property type="term" value="F:hydrolase activity"/>
    <property type="evidence" value="ECO:0007669"/>
    <property type="project" value="UniProtKB-KW"/>
</dbReference>
<dbReference type="GO" id="GO:0000287">
    <property type="term" value="F:magnesium ion binding"/>
    <property type="evidence" value="ECO:0007669"/>
    <property type="project" value="UniProtKB-UniRule"/>
</dbReference>
<gene>
    <name evidence="5" type="primary">vapC</name>
    <name evidence="7" type="ORF">AWB82_06271</name>
</gene>
<comment type="function">
    <text evidence="5">Toxic component of a toxin-antitoxin (TA) system. An RNase.</text>
</comment>
<comment type="similarity">
    <text evidence="5">Belongs to the PINc/VapC protein family.</text>
</comment>
<keyword evidence="1 5" id="KW-1277">Toxin-antitoxin system</keyword>
<dbReference type="AlphaFoldDB" id="A0A158D6P7"/>
<keyword evidence="2 5" id="KW-0540">Nuclease</keyword>
<dbReference type="OrthoDB" id="32974at2"/>
<dbReference type="InterPro" id="IPR029060">
    <property type="entry name" value="PIN-like_dom_sf"/>
</dbReference>
<dbReference type="Gene3D" id="3.40.50.1010">
    <property type="entry name" value="5'-nuclease"/>
    <property type="match status" value="1"/>
</dbReference>
<dbReference type="GO" id="GO:0004540">
    <property type="term" value="F:RNA nuclease activity"/>
    <property type="evidence" value="ECO:0007669"/>
    <property type="project" value="InterPro"/>
</dbReference>